<dbReference type="Gene3D" id="3.90.70.10">
    <property type="entry name" value="Cysteine proteinases"/>
    <property type="match status" value="1"/>
</dbReference>
<dbReference type="Proteomes" id="UP000332933">
    <property type="component" value="Unassembled WGS sequence"/>
</dbReference>
<dbReference type="PANTHER" id="PTHR24006:SF888">
    <property type="entry name" value="UBIQUITIN CARBOXYL-TERMINAL HYDROLASE 30"/>
    <property type="match status" value="1"/>
</dbReference>
<dbReference type="EMBL" id="VJMH01005563">
    <property type="protein sequence ID" value="KAF0694514.1"/>
    <property type="molecule type" value="Genomic_DNA"/>
</dbReference>
<dbReference type="CDD" id="cd02659">
    <property type="entry name" value="peptidase_C19C"/>
    <property type="match status" value="1"/>
</dbReference>
<evidence type="ECO:0000256" key="2">
    <source>
        <dbReference type="ARBA" id="ARBA00009085"/>
    </source>
</evidence>
<keyword evidence="5" id="KW-0833">Ubl conjugation pathway</keyword>
<dbReference type="GO" id="GO:0016579">
    <property type="term" value="P:protein deubiquitination"/>
    <property type="evidence" value="ECO:0007669"/>
    <property type="project" value="InterPro"/>
</dbReference>
<feature type="compositionally biased region" description="Polar residues" evidence="8">
    <location>
        <begin position="156"/>
        <end position="170"/>
    </location>
</feature>
<dbReference type="SUPFAM" id="SSF54001">
    <property type="entry name" value="Cysteine proteinases"/>
    <property type="match status" value="1"/>
</dbReference>
<dbReference type="Gene3D" id="3.10.20.90">
    <property type="entry name" value="Phosphatidylinositol 3-kinase Catalytic Subunit, Chain A, domain 1"/>
    <property type="match status" value="2"/>
</dbReference>
<evidence type="ECO:0000256" key="8">
    <source>
        <dbReference type="SAM" id="MobiDB-lite"/>
    </source>
</evidence>
<dbReference type="InterPro" id="IPR028889">
    <property type="entry name" value="USP"/>
</dbReference>
<feature type="domain" description="USP" evidence="9">
    <location>
        <begin position="213"/>
        <end position="521"/>
    </location>
</feature>
<evidence type="ECO:0000256" key="3">
    <source>
        <dbReference type="ARBA" id="ARBA00012759"/>
    </source>
</evidence>
<evidence type="ECO:0000256" key="4">
    <source>
        <dbReference type="ARBA" id="ARBA00022670"/>
    </source>
</evidence>
<dbReference type="PROSITE" id="PS00972">
    <property type="entry name" value="USP_1"/>
    <property type="match status" value="1"/>
</dbReference>
<dbReference type="GO" id="GO:0004843">
    <property type="term" value="F:cysteine-type deubiquitinase activity"/>
    <property type="evidence" value="ECO:0007669"/>
    <property type="project" value="UniProtKB-EC"/>
</dbReference>
<dbReference type="PROSITE" id="PS00973">
    <property type="entry name" value="USP_2"/>
    <property type="match status" value="1"/>
</dbReference>
<evidence type="ECO:0000313" key="10">
    <source>
        <dbReference type="EMBL" id="KAF0694514.1"/>
    </source>
</evidence>
<evidence type="ECO:0000256" key="6">
    <source>
        <dbReference type="ARBA" id="ARBA00022801"/>
    </source>
</evidence>
<dbReference type="InterPro" id="IPR038765">
    <property type="entry name" value="Papain-like_cys_pep_sf"/>
</dbReference>
<dbReference type="InterPro" id="IPR001394">
    <property type="entry name" value="Peptidase_C19_UCH"/>
</dbReference>
<dbReference type="FunFam" id="3.90.70.10:FF:000128">
    <property type="entry name" value="Ubiquitin carboxyl-terminal hydrolase 15"/>
    <property type="match status" value="1"/>
</dbReference>
<accession>A0A485L143</accession>
<keyword evidence="4" id="KW-0645">Protease</keyword>
<dbReference type="GO" id="GO:0005829">
    <property type="term" value="C:cytosol"/>
    <property type="evidence" value="ECO:0007669"/>
    <property type="project" value="TreeGrafter"/>
</dbReference>
<dbReference type="InterPro" id="IPR018200">
    <property type="entry name" value="USP_CS"/>
</dbReference>
<name>A0A485L143_9STRA</name>
<dbReference type="PROSITE" id="PS50235">
    <property type="entry name" value="USP_3"/>
    <property type="match status" value="1"/>
</dbReference>
<comment type="catalytic activity">
    <reaction evidence="1">
        <text>Thiol-dependent hydrolysis of ester, thioester, amide, peptide and isopeptide bonds formed by the C-terminal Gly of ubiquitin (a 76-residue protein attached to proteins as an intracellular targeting signal).</text>
        <dbReference type="EC" id="3.4.19.12"/>
    </reaction>
</comment>
<proteinExistence type="inferred from homology"/>
<dbReference type="PANTHER" id="PTHR24006">
    <property type="entry name" value="UBIQUITIN CARBOXYL-TERMINAL HYDROLASE"/>
    <property type="match status" value="1"/>
</dbReference>
<evidence type="ECO:0000259" key="9">
    <source>
        <dbReference type="PROSITE" id="PS50235"/>
    </source>
</evidence>
<reference evidence="11 12" key="1">
    <citation type="submission" date="2019-03" db="EMBL/GenBank/DDBJ databases">
        <authorList>
            <person name="Gaulin E."/>
            <person name="Dumas B."/>
        </authorList>
    </citation>
    <scope>NUCLEOTIDE SEQUENCE [LARGE SCALE GENOMIC DNA]</scope>
    <source>
        <strain evidence="11">CBS 568.67</strain>
    </source>
</reference>
<dbReference type="InterPro" id="IPR029346">
    <property type="entry name" value="USP_C"/>
</dbReference>
<keyword evidence="12" id="KW-1185">Reference proteome</keyword>
<dbReference type="InterPro" id="IPR024729">
    <property type="entry name" value="USP7_ICP0-binding_dom"/>
</dbReference>
<dbReference type="Pfam" id="PF14533">
    <property type="entry name" value="USP7_C2"/>
    <property type="match status" value="1"/>
</dbReference>
<sequence length="1164" mass="130898">MKRQTPSILQENHGALTDNADAPWCQTTMAGFIGATFETTANDVAQHPWTFSCFHDEDTGDVYVKVVRPASATGPMTVHVTLVHDKSSDADDIHASEIVSDELDATTVRITHMSTLMESQQAYISPTTGKFDLKLTVFLASADDVNPAKRMRTDDVGSSPTSVKAQGSPTGFDSAMESELSLLNDDPLDLDKPSLIDLTMNINYDSKQATGMVGLKNQGATCYMNSLLQTLFYLRPFRKAVYDTPTADDDSTNSVALALQRVFYRLQTADKAVSTKELTKAFGWSHMDAFTQHDVQELYRILCDRLEEKMKTTPVDGLIPSLFEGKVNSFVSCVHVDCTSSREESFYDLQLDVKGCVNLDASFEKFVEVEMLDGDNQYDAKGFGKQDAKKGLSFKSFPPILNIQLKRFEYDPLRDGMVKVHDRFEFSKELNLKAYMQDTTAPSTYHLHSILVHSGDVHGGHYYVYIRSQVSFQEGGSLWYKFDDDVISSIEEASVMESSFGSKQAGSSSFSSAYMLVYVQAGSWNDCAIPASLRDRFQAEEVATRRRKRLAQREQLYMHLRIVTDDAVGKLRRITRTQDFAFLPKSNKNAQSLVKLKVLKTNTIRQLYGQLHVETGLPINGMRLWKMATRENQTTRPDEPLDNHDLDVTCAQLLEEDPSTKVVWLFVEVLLPDTDNVFDIKKATMQDYVPELTSPFVPDDDDDETPPQLHPLAIEAATLREAHPLPLHTMLLFVKSYDPYTMPLTDRLVYVGNMLVTHDSVVSDVVRMLQEHIEYPGPLDLYEEVQPESINLLDPTSTLIDCELQHGDMLICQVVPPELDDDDEVDDDATYPTVPSYFEYLLNRVDVTFHSVHDESTTIVLSLLWTTSFEQVVASLAAHVRTTVSHLRFFKHSSLHNGPQSVPLKYARYAGDPHTTLRGILSDFGGEPRYATLYFEILPVSIVEMERKVKWTLLLSPFEPAFQGHDKTELLLDPTTTVADALAQVAATLHCPHPLKLLETRDRSTMLGFVSPMATVNNVPCSSSSPLLVDSVPQSDDVASASVGVVGVMQFYYHGDEWITTHSTPCAIELFAEDTFQSVRARLQRRMQVADDVFGKWRLAAIFENKGIRLEDEPGDKDQDRVVDWLEKLNLNVQKECFLGLEHTPPKANDRHRRHEQGIKIRSS</sequence>
<evidence type="ECO:0000313" key="11">
    <source>
        <dbReference type="EMBL" id="VFT91415.1"/>
    </source>
</evidence>
<feature type="region of interest" description="Disordered" evidence="8">
    <location>
        <begin position="149"/>
        <end position="170"/>
    </location>
</feature>
<dbReference type="OrthoDB" id="289038at2759"/>
<protein>
    <recommendedName>
        <fullName evidence="3">ubiquitinyl hydrolase 1</fullName>
        <ecNumber evidence="3">3.4.19.12</ecNumber>
    </recommendedName>
</protein>
<organism evidence="11 12">
    <name type="scientific">Aphanomyces stellatus</name>
    <dbReference type="NCBI Taxonomy" id="120398"/>
    <lineage>
        <taxon>Eukaryota</taxon>
        <taxon>Sar</taxon>
        <taxon>Stramenopiles</taxon>
        <taxon>Oomycota</taxon>
        <taxon>Saprolegniomycetes</taxon>
        <taxon>Saprolegniales</taxon>
        <taxon>Verrucalvaceae</taxon>
        <taxon>Aphanomyces</taxon>
    </lineage>
</organism>
<evidence type="ECO:0000256" key="5">
    <source>
        <dbReference type="ARBA" id="ARBA00022786"/>
    </source>
</evidence>
<evidence type="ECO:0000313" key="12">
    <source>
        <dbReference type="Proteomes" id="UP000332933"/>
    </source>
</evidence>
<dbReference type="InterPro" id="IPR050164">
    <property type="entry name" value="Peptidase_C19"/>
</dbReference>
<dbReference type="Pfam" id="PF12436">
    <property type="entry name" value="USP7_ICP0_bdg"/>
    <property type="match status" value="1"/>
</dbReference>
<dbReference type="GO" id="GO:0005634">
    <property type="term" value="C:nucleus"/>
    <property type="evidence" value="ECO:0007669"/>
    <property type="project" value="TreeGrafter"/>
</dbReference>
<comment type="similarity">
    <text evidence="2">Belongs to the peptidase C19 family.</text>
</comment>
<dbReference type="Pfam" id="PF00443">
    <property type="entry name" value="UCH"/>
    <property type="match status" value="1"/>
</dbReference>
<reference evidence="10" key="2">
    <citation type="submission" date="2019-06" db="EMBL/GenBank/DDBJ databases">
        <title>Genomics analysis of Aphanomyces spp. identifies a new class of oomycete effector associated with host adaptation.</title>
        <authorList>
            <person name="Gaulin E."/>
        </authorList>
    </citation>
    <scope>NUCLEOTIDE SEQUENCE</scope>
    <source>
        <strain evidence="10">CBS 578.67</strain>
    </source>
</reference>
<gene>
    <name evidence="11" type="primary">Aste57867_14596</name>
    <name evidence="10" type="ORF">As57867_014542</name>
    <name evidence="11" type="ORF">ASTE57867_14596</name>
</gene>
<dbReference type="EC" id="3.4.19.12" evidence="3"/>
<dbReference type="EMBL" id="CAADRA010005584">
    <property type="protein sequence ID" value="VFT91415.1"/>
    <property type="molecule type" value="Genomic_DNA"/>
</dbReference>
<keyword evidence="6" id="KW-0378">Hydrolase</keyword>
<evidence type="ECO:0000256" key="1">
    <source>
        <dbReference type="ARBA" id="ARBA00000707"/>
    </source>
</evidence>
<dbReference type="AlphaFoldDB" id="A0A485L143"/>
<feature type="region of interest" description="Disordered" evidence="8">
    <location>
        <begin position="1143"/>
        <end position="1164"/>
    </location>
</feature>
<dbReference type="GO" id="GO:0006508">
    <property type="term" value="P:proteolysis"/>
    <property type="evidence" value="ECO:0007669"/>
    <property type="project" value="UniProtKB-KW"/>
</dbReference>
<evidence type="ECO:0000256" key="7">
    <source>
        <dbReference type="ARBA" id="ARBA00022807"/>
    </source>
</evidence>
<keyword evidence="7" id="KW-0788">Thiol protease</keyword>